<evidence type="ECO:0000313" key="2">
    <source>
        <dbReference type="EMBL" id="PNG24269.1"/>
    </source>
</evidence>
<reference evidence="2 3" key="1">
    <citation type="submission" date="2017-10" db="EMBL/GenBank/DDBJ databases">
        <title>Genome announcement of Methylocella silvestris TVC from permafrost.</title>
        <authorList>
            <person name="Wang J."/>
            <person name="Geng K."/>
            <person name="Ul-Haque F."/>
            <person name="Crombie A.T."/>
            <person name="Street L.E."/>
            <person name="Wookey P.A."/>
            <person name="Murrell J.C."/>
            <person name="Pratscher J."/>
        </authorList>
    </citation>
    <scope>NUCLEOTIDE SEQUENCE [LARGE SCALE GENOMIC DNA]</scope>
    <source>
        <strain evidence="2 3">TVC</strain>
    </source>
</reference>
<dbReference type="AlphaFoldDB" id="A0A2J7TBY3"/>
<dbReference type="InterPro" id="IPR000674">
    <property type="entry name" value="Ald_Oxase/Xan_DH_a/b"/>
</dbReference>
<dbReference type="InterPro" id="IPR012368">
    <property type="entry name" value="OxRdtase_Mopterin-bd_su_IorB"/>
</dbReference>
<dbReference type="PANTHER" id="PTHR47495:SF2">
    <property type="entry name" value="ALDEHYDE DEHYDROGENASE"/>
    <property type="match status" value="1"/>
</dbReference>
<dbReference type="Gene3D" id="3.30.365.10">
    <property type="entry name" value="Aldehyde oxidase/xanthine dehydrogenase, molybdopterin binding domain"/>
    <property type="match status" value="4"/>
</dbReference>
<name>A0A2J7TBY3_METSI</name>
<dbReference type="SUPFAM" id="SSF56003">
    <property type="entry name" value="Molybdenum cofactor-binding domain"/>
    <property type="match status" value="2"/>
</dbReference>
<feature type="domain" description="Aldehyde oxidase/xanthine dehydrogenase a/b hammerhead" evidence="1">
    <location>
        <begin position="216"/>
        <end position="294"/>
    </location>
</feature>
<dbReference type="Pfam" id="PF02738">
    <property type="entry name" value="MoCoBD_1"/>
    <property type="match status" value="1"/>
</dbReference>
<evidence type="ECO:0000259" key="1">
    <source>
        <dbReference type="SMART" id="SM01008"/>
    </source>
</evidence>
<dbReference type="InterPro" id="IPR046867">
    <property type="entry name" value="AldOxase/xan_DH_MoCoBD2"/>
</dbReference>
<dbReference type="EMBL" id="PDZR01000040">
    <property type="protein sequence ID" value="PNG24269.1"/>
    <property type="molecule type" value="Genomic_DNA"/>
</dbReference>
<evidence type="ECO:0000313" key="3">
    <source>
        <dbReference type="Proteomes" id="UP000236286"/>
    </source>
</evidence>
<dbReference type="SMART" id="SM01008">
    <property type="entry name" value="Ald_Xan_dh_C"/>
    <property type="match status" value="1"/>
</dbReference>
<dbReference type="InterPro" id="IPR052516">
    <property type="entry name" value="N-heterocyclic_Hydroxylase"/>
</dbReference>
<dbReference type="InterPro" id="IPR008274">
    <property type="entry name" value="AldOxase/xan_DH_MoCoBD1"/>
</dbReference>
<sequence>MLHDREEQRGGTLSRRSVLRGGAAVLGGLVLGIALPAKRARAGEPQAAGAALNAFVHIPAQGPVSLVMPAVEMGQGVYTSQAMCLAEELDIGLDQIEAIHAPPDREHYGHPTFYVQATGGSTTTMAWSEPLRKAGATARAMLVSAAAAEWSVPASELVTERGVITHPGSGRRLRYGDVADRAGQFPPPTDVPLKSPDQFRLIGTRARRIDTPAKVVGKTVYGIDVIRPGMKFAALMAAPVLGGKVEHVDEAPALAMPGVRQVVVLEDIVAVVGDNTWIAEQGLRALDIMWSPGPNAALDQAQLWADTEKASTGPGVAVRKEGDAPGKLGTGVLFDATYELPFLAHTSMETQNCTVHVHDGGCEIWVGTQVPGYAQAGAAQVLGVSPDKVTVYNHLIGGGFGGRLEAAPIVTATRIAQKVSGPVKVIWSREQDIRQDMFRPLYHNRLKARVESGRIIAWQHRVTGPSILARWLPPAFKDGVDSDAIDGAAEPPYALGEMLVEYIRHENAVPFSFWRGVGPNSTVFSVESFLDLIAGKTGADPVAFRCLMLEKTPRARAVLDAAAAKAGWGKPLDPSPFGARRGRGVALMHAFGSHLACVADVAVTDGGDVRVTKVVVAADVGRVINPDTVVAQIQGGVVFGVATVLHNRITFAGGRVEQTNFNDYRLLRINEMPTIEVDLLSSSEKSGGIGEPGTVIVQPAVANAVFAATGVQLTRMPLDASLIARTV</sequence>
<dbReference type="GO" id="GO:0016491">
    <property type="term" value="F:oxidoreductase activity"/>
    <property type="evidence" value="ECO:0007669"/>
    <property type="project" value="InterPro"/>
</dbReference>
<protein>
    <submittedName>
        <fullName evidence="2">Aldehyde dehydrogenase</fullName>
    </submittedName>
</protein>
<dbReference type="Gene3D" id="3.90.1170.50">
    <property type="entry name" value="Aldehyde oxidase/xanthine dehydrogenase, a/b hammerhead"/>
    <property type="match status" value="1"/>
</dbReference>
<dbReference type="InterPro" id="IPR037165">
    <property type="entry name" value="AldOxase/xan_DH_Mopterin-bd_sf"/>
</dbReference>
<dbReference type="PIRSF" id="PIRSF036389">
    <property type="entry name" value="IOR_B"/>
    <property type="match status" value="1"/>
</dbReference>
<accession>A0A2J7TBY3</accession>
<dbReference type="OrthoDB" id="9767994at2"/>
<dbReference type="Pfam" id="PF20256">
    <property type="entry name" value="MoCoBD_2"/>
    <property type="match status" value="2"/>
</dbReference>
<dbReference type="PANTHER" id="PTHR47495">
    <property type="entry name" value="ALDEHYDE DEHYDROGENASE"/>
    <property type="match status" value="1"/>
</dbReference>
<dbReference type="PROSITE" id="PS51318">
    <property type="entry name" value="TAT"/>
    <property type="match status" value="1"/>
</dbReference>
<dbReference type="InterPro" id="IPR006311">
    <property type="entry name" value="TAT_signal"/>
</dbReference>
<gene>
    <name evidence="2" type="ORF">CR492_19585</name>
</gene>
<dbReference type="Proteomes" id="UP000236286">
    <property type="component" value="Unassembled WGS sequence"/>
</dbReference>
<organism evidence="2 3">
    <name type="scientific">Methylocella silvestris</name>
    <dbReference type="NCBI Taxonomy" id="199596"/>
    <lineage>
        <taxon>Bacteria</taxon>
        <taxon>Pseudomonadati</taxon>
        <taxon>Pseudomonadota</taxon>
        <taxon>Alphaproteobacteria</taxon>
        <taxon>Hyphomicrobiales</taxon>
        <taxon>Beijerinckiaceae</taxon>
        <taxon>Methylocella</taxon>
    </lineage>
</organism>
<proteinExistence type="predicted"/>
<dbReference type="RefSeq" id="WP_102845404.1">
    <property type="nucleotide sequence ID" value="NZ_PDZR01000040.1"/>
</dbReference>
<comment type="caution">
    <text evidence="2">The sequence shown here is derived from an EMBL/GenBank/DDBJ whole genome shotgun (WGS) entry which is preliminary data.</text>
</comment>